<dbReference type="OrthoDB" id="3659804at2759"/>
<dbReference type="EMBL" id="KI968749">
    <property type="protein sequence ID" value="EUN25625.1"/>
    <property type="molecule type" value="Genomic_DNA"/>
</dbReference>
<reference evidence="2 3" key="1">
    <citation type="journal article" date="2013" name="PLoS Genet.">
        <title>Comparative genome structure, secondary metabolite, and effector coding capacity across Cochliobolus pathogens.</title>
        <authorList>
            <person name="Condon B.J."/>
            <person name="Leng Y."/>
            <person name="Wu D."/>
            <person name="Bushley K.E."/>
            <person name="Ohm R.A."/>
            <person name="Otillar R."/>
            <person name="Martin J."/>
            <person name="Schackwitz W."/>
            <person name="Grimwood J."/>
            <person name="MohdZainudin N."/>
            <person name="Xue C."/>
            <person name="Wang R."/>
            <person name="Manning V.A."/>
            <person name="Dhillon B."/>
            <person name="Tu Z.J."/>
            <person name="Steffenson B.J."/>
            <person name="Salamov A."/>
            <person name="Sun H."/>
            <person name="Lowry S."/>
            <person name="LaButti K."/>
            <person name="Han J."/>
            <person name="Copeland A."/>
            <person name="Lindquist E."/>
            <person name="Barry K."/>
            <person name="Schmutz J."/>
            <person name="Baker S.E."/>
            <person name="Ciuffetti L.M."/>
            <person name="Grigoriev I.V."/>
            <person name="Zhong S."/>
            <person name="Turgeon B.G."/>
        </authorList>
    </citation>
    <scope>NUCLEOTIDE SEQUENCE [LARGE SCALE GENOMIC DNA]</scope>
    <source>
        <strain evidence="2 3">FI3</strain>
    </source>
</reference>
<evidence type="ECO:0000256" key="1">
    <source>
        <dbReference type="SAM" id="MobiDB-lite"/>
    </source>
</evidence>
<name>W7EIJ6_BIPV3</name>
<dbReference type="GeneID" id="26248457"/>
<sequence length="689" mass="78696">MASYSQTPLARLHAFITARRGANFEADIFSSLLNCPLVIRSAEFALADGALYATEGVTPPPGNFTERFWQLNEDVRMKGGSTQFRSRILVLFDVKSKVSHKAGDQVYITTMSQRARVSFYICVCAANPGYVELIPNRFGGNECPENERGRDVAVNFSRKSPLPPSAYGALSPCNSPYRMPIALLPEALQNICHCARGSGDYVNPWTRVRFTGWTPYLEHGNDGMMPREDSQHFTSFLSIIEIWRCIRNANRRAKNAIPMHLGFVEHQPRLADFKLLVPSTGAHTTHRQVFVQHKIDGRYRSPASPLTKVSIARNRDKDNINYYFTHHDRFDFLFYQFDYTDFAKRSWRQFFFLPEHELPDEFYETKATEGDFGNPAWEKYWIEQDTTGRWVERVYNIIQSNPQPRKSGHRPARPSGRDDTMPMPVPRSSPNSSRDLSWFHGKIFYNLMAQCASHLSGLLIVLSRGHSMGDFAYCRYRWTEQEQYAFRTHGHPPCTITELPPLTPTVPFHTFTGTKEQTSRGPSLSTANFRRVNSCQQNRLLIFDVLGLEGRRLNSPVLVVPTNDISPTSSQRAVFDLNDTLNHHEGDFDRRVPLLAELLHTDLNPADYAIGARGPLLFENDDSWGNLWLLLDQFTGTNAFMHPSRSNIGRSPGDYQSTLVELHQSLIEQHLQMSVNQVEYIESPDEEDE</sequence>
<protein>
    <submittedName>
        <fullName evidence="2">Uncharacterized protein</fullName>
    </submittedName>
</protein>
<proteinExistence type="predicted"/>
<dbReference type="Proteomes" id="UP000054337">
    <property type="component" value="Unassembled WGS sequence"/>
</dbReference>
<keyword evidence="3" id="KW-1185">Reference proteome</keyword>
<evidence type="ECO:0000313" key="3">
    <source>
        <dbReference type="Proteomes" id="UP000054337"/>
    </source>
</evidence>
<evidence type="ECO:0000313" key="2">
    <source>
        <dbReference type="EMBL" id="EUN25625.1"/>
    </source>
</evidence>
<gene>
    <name evidence="2" type="ORF">COCVIDRAFT_102878</name>
</gene>
<accession>W7EIJ6</accession>
<dbReference type="AlphaFoldDB" id="W7EIJ6"/>
<dbReference type="HOGENOM" id="CLU_013118_0_0_1"/>
<feature type="region of interest" description="Disordered" evidence="1">
    <location>
        <begin position="401"/>
        <end position="432"/>
    </location>
</feature>
<organism evidence="2 3">
    <name type="scientific">Bipolaris victoriae (strain FI3)</name>
    <name type="common">Victoria blight of oats agent</name>
    <name type="synonym">Cochliobolus victoriae</name>
    <dbReference type="NCBI Taxonomy" id="930091"/>
    <lineage>
        <taxon>Eukaryota</taxon>
        <taxon>Fungi</taxon>
        <taxon>Dikarya</taxon>
        <taxon>Ascomycota</taxon>
        <taxon>Pezizomycotina</taxon>
        <taxon>Dothideomycetes</taxon>
        <taxon>Pleosporomycetidae</taxon>
        <taxon>Pleosporales</taxon>
        <taxon>Pleosporineae</taxon>
        <taxon>Pleosporaceae</taxon>
        <taxon>Bipolaris</taxon>
    </lineage>
</organism>
<dbReference type="RefSeq" id="XP_014555209.1">
    <property type="nucleotide sequence ID" value="XM_014699723.1"/>
</dbReference>